<dbReference type="eggNOG" id="ENOG502SZ93">
    <property type="taxonomic scope" value="Eukaryota"/>
</dbReference>
<proteinExistence type="predicted"/>
<dbReference type="RefSeq" id="XP_016765380.1">
    <property type="nucleotide sequence ID" value="XM_016908400.1"/>
</dbReference>
<gene>
    <name evidence="1" type="ORF">SEPMUDRAFT_25839</name>
</gene>
<dbReference type="OrthoDB" id="3926238at2759"/>
<dbReference type="OMA" id="CFYHAYT"/>
<keyword evidence="2" id="KW-1185">Reference proteome</keyword>
<dbReference type="EMBL" id="KB456260">
    <property type="protein sequence ID" value="EMF17259.1"/>
    <property type="molecule type" value="Genomic_DNA"/>
</dbReference>
<feature type="non-terminal residue" evidence="1">
    <location>
        <position position="50"/>
    </location>
</feature>
<name>N1QNG2_SPHMS</name>
<reference evidence="1 2" key="1">
    <citation type="journal article" date="2012" name="PLoS Pathog.">
        <title>Diverse lifestyles and strategies of plant pathogenesis encoded in the genomes of eighteen Dothideomycetes fungi.</title>
        <authorList>
            <person name="Ohm R.A."/>
            <person name="Feau N."/>
            <person name="Henrissat B."/>
            <person name="Schoch C.L."/>
            <person name="Horwitz B.A."/>
            <person name="Barry K.W."/>
            <person name="Condon B.J."/>
            <person name="Copeland A.C."/>
            <person name="Dhillon B."/>
            <person name="Glaser F."/>
            <person name="Hesse C.N."/>
            <person name="Kosti I."/>
            <person name="LaButti K."/>
            <person name="Lindquist E.A."/>
            <person name="Lucas S."/>
            <person name="Salamov A.A."/>
            <person name="Bradshaw R.E."/>
            <person name="Ciuffetti L."/>
            <person name="Hamelin R.C."/>
            <person name="Kema G.H.J."/>
            <person name="Lawrence C."/>
            <person name="Scott J.A."/>
            <person name="Spatafora J.W."/>
            <person name="Turgeon B.G."/>
            <person name="de Wit P.J.G.M."/>
            <person name="Zhong S."/>
            <person name="Goodwin S.B."/>
            <person name="Grigoriev I.V."/>
        </authorList>
    </citation>
    <scope>NUCLEOTIDE SEQUENCE [LARGE SCALE GENOMIC DNA]</scope>
    <source>
        <strain evidence="1 2">SO2202</strain>
    </source>
</reference>
<dbReference type="Proteomes" id="UP000016931">
    <property type="component" value="Unassembled WGS sequence"/>
</dbReference>
<evidence type="ECO:0000313" key="1">
    <source>
        <dbReference type="EMBL" id="EMF17259.1"/>
    </source>
</evidence>
<accession>N1QNG2</accession>
<dbReference type="HOGENOM" id="CLU_196215_1_0_1"/>
<evidence type="ECO:0000313" key="2">
    <source>
        <dbReference type="Proteomes" id="UP000016931"/>
    </source>
</evidence>
<sequence>MCKYYAHSHPCGHVKTVFAAFCSSAALVQKPCGRGDIWATVKVEKECQLC</sequence>
<dbReference type="AlphaFoldDB" id="N1QNG2"/>
<dbReference type="GeneID" id="27905537"/>
<organism evidence="1 2">
    <name type="scientific">Sphaerulina musiva (strain SO2202)</name>
    <name type="common">Poplar stem canker fungus</name>
    <name type="synonym">Septoria musiva</name>
    <dbReference type="NCBI Taxonomy" id="692275"/>
    <lineage>
        <taxon>Eukaryota</taxon>
        <taxon>Fungi</taxon>
        <taxon>Dikarya</taxon>
        <taxon>Ascomycota</taxon>
        <taxon>Pezizomycotina</taxon>
        <taxon>Dothideomycetes</taxon>
        <taxon>Dothideomycetidae</taxon>
        <taxon>Mycosphaerellales</taxon>
        <taxon>Mycosphaerellaceae</taxon>
        <taxon>Sphaerulina</taxon>
    </lineage>
</organism>
<protein>
    <submittedName>
        <fullName evidence="1">Uncharacterized protein</fullName>
    </submittedName>
</protein>